<dbReference type="PANTHER" id="PTHR12750">
    <property type="entry name" value="DIPHOSPHOINOSITOL PENTAKISPHOSPHATE KINASE"/>
    <property type="match status" value="1"/>
</dbReference>
<comment type="catalytic activity">
    <reaction evidence="2">
        <text>1D-myo-inositol hexakisphosphate + ATP = 1-diphospho-1D-myo-inositol 2,3,4,5,6-pentakisphosphate + ADP</text>
        <dbReference type="Rhea" id="RHEA:37459"/>
        <dbReference type="ChEBI" id="CHEBI:30616"/>
        <dbReference type="ChEBI" id="CHEBI:58130"/>
        <dbReference type="ChEBI" id="CHEBI:74946"/>
        <dbReference type="ChEBI" id="CHEBI:456216"/>
        <dbReference type="EC" id="2.7.4.24"/>
    </reaction>
    <physiologicalReaction direction="left-to-right" evidence="2">
        <dbReference type="Rhea" id="RHEA:37460"/>
    </physiologicalReaction>
</comment>
<dbReference type="GO" id="GO:0033857">
    <property type="term" value="F:5-diphosphoinositol pentakisphosphate 1-kinase activity"/>
    <property type="evidence" value="ECO:0007669"/>
    <property type="project" value="TreeGrafter"/>
</dbReference>
<dbReference type="GO" id="GO:0000828">
    <property type="term" value="F:inositol hexakisphosphate kinase activity"/>
    <property type="evidence" value="ECO:0007669"/>
    <property type="project" value="TreeGrafter"/>
</dbReference>
<accession>A0A3P6WXJ6</accession>
<sequence>MHSILTILQHGGLGDAMTDEQWKRAMDYVSTVPELNYLSQVVIMIYEDPTVVSVLPLYVSKKHMQTHR</sequence>
<dbReference type="EMBL" id="UYSG01000728">
    <property type="protein sequence ID" value="VDL21963.1"/>
    <property type="molecule type" value="Genomic_DNA"/>
</dbReference>
<proteinExistence type="predicted"/>
<dbReference type="GO" id="GO:0005829">
    <property type="term" value="C:cytosol"/>
    <property type="evidence" value="ECO:0007669"/>
    <property type="project" value="TreeGrafter"/>
</dbReference>
<dbReference type="Pfam" id="PF00328">
    <property type="entry name" value="His_Phos_2"/>
    <property type="match status" value="1"/>
</dbReference>
<dbReference type="PANTHER" id="PTHR12750:SF9">
    <property type="entry name" value="INOSITOL HEXAKISPHOSPHATE AND DIPHOSPHOINOSITOL-PENTAKISPHOSPHATE KINASE"/>
    <property type="match status" value="1"/>
</dbReference>
<dbReference type="OrthoDB" id="18042at2759"/>
<evidence type="ECO:0000313" key="3">
    <source>
        <dbReference type="EMBL" id="VDL21963.1"/>
    </source>
</evidence>
<organism evidence="3 4">
    <name type="scientific">Hymenolepis diminuta</name>
    <name type="common">Rat tapeworm</name>
    <dbReference type="NCBI Taxonomy" id="6216"/>
    <lineage>
        <taxon>Eukaryota</taxon>
        <taxon>Metazoa</taxon>
        <taxon>Spiralia</taxon>
        <taxon>Lophotrochozoa</taxon>
        <taxon>Platyhelminthes</taxon>
        <taxon>Cestoda</taxon>
        <taxon>Eucestoda</taxon>
        <taxon>Cyclophyllidea</taxon>
        <taxon>Hymenolepididae</taxon>
        <taxon>Hymenolepis</taxon>
    </lineage>
</organism>
<protein>
    <submittedName>
        <fullName evidence="3">Uncharacterized protein</fullName>
    </submittedName>
</protein>
<name>A0A3P6WXJ6_HYMDI</name>
<dbReference type="Proteomes" id="UP000274504">
    <property type="component" value="Unassembled WGS sequence"/>
</dbReference>
<dbReference type="GO" id="GO:0006020">
    <property type="term" value="P:inositol metabolic process"/>
    <property type="evidence" value="ECO:0007669"/>
    <property type="project" value="TreeGrafter"/>
</dbReference>
<dbReference type="GO" id="GO:0032958">
    <property type="term" value="P:inositol phosphate biosynthetic process"/>
    <property type="evidence" value="ECO:0007669"/>
    <property type="project" value="TreeGrafter"/>
</dbReference>
<dbReference type="InterPro" id="IPR000560">
    <property type="entry name" value="His_Pase_clade-2"/>
</dbReference>
<dbReference type="AlphaFoldDB" id="A0A3P6WXJ6"/>
<comment type="catalytic activity">
    <reaction evidence="1">
        <text>5-diphospho-1D-myo-inositol 1,2,3,4,6-pentakisphosphate + ATP + H(+) = 1,5-bis(diphospho)-1D-myo-inositol 2,3,4,6-tetrakisphosphate + ADP</text>
        <dbReference type="Rhea" id="RHEA:10276"/>
        <dbReference type="ChEBI" id="CHEBI:15378"/>
        <dbReference type="ChEBI" id="CHEBI:30616"/>
        <dbReference type="ChEBI" id="CHEBI:58628"/>
        <dbReference type="ChEBI" id="CHEBI:77983"/>
        <dbReference type="ChEBI" id="CHEBI:456216"/>
        <dbReference type="EC" id="2.7.4.24"/>
    </reaction>
    <physiologicalReaction direction="left-to-right" evidence="1">
        <dbReference type="Rhea" id="RHEA:10277"/>
    </physiologicalReaction>
</comment>
<evidence type="ECO:0000256" key="2">
    <source>
        <dbReference type="ARBA" id="ARBA00034629"/>
    </source>
</evidence>
<evidence type="ECO:0000256" key="1">
    <source>
        <dbReference type="ARBA" id="ARBA00033696"/>
    </source>
</evidence>
<reference evidence="3 4" key="1">
    <citation type="submission" date="2018-11" db="EMBL/GenBank/DDBJ databases">
        <authorList>
            <consortium name="Pathogen Informatics"/>
        </authorList>
    </citation>
    <scope>NUCLEOTIDE SEQUENCE [LARGE SCALE GENOMIC DNA]</scope>
</reference>
<dbReference type="InterPro" id="IPR037446">
    <property type="entry name" value="His_Pase_VIP1"/>
</dbReference>
<evidence type="ECO:0000313" key="4">
    <source>
        <dbReference type="Proteomes" id="UP000274504"/>
    </source>
</evidence>
<gene>
    <name evidence="3" type="ORF">HDID_LOCUS2766</name>
</gene>